<dbReference type="Proteomes" id="UP000204221">
    <property type="component" value="Chromosome"/>
</dbReference>
<protein>
    <submittedName>
        <fullName evidence="1">Uncharacterized protein</fullName>
    </submittedName>
</protein>
<sequence>MLSAPNDVLGVGRGIKTSLVVSKPWYRHAVRPPDPASPDSPS</sequence>
<organism evidence="1 2">
    <name type="scientific">Actinoalloteichus hoggarensis</name>
    <dbReference type="NCBI Taxonomy" id="1470176"/>
    <lineage>
        <taxon>Bacteria</taxon>
        <taxon>Bacillati</taxon>
        <taxon>Actinomycetota</taxon>
        <taxon>Actinomycetes</taxon>
        <taxon>Pseudonocardiales</taxon>
        <taxon>Pseudonocardiaceae</taxon>
        <taxon>Actinoalloteichus</taxon>
    </lineage>
</organism>
<evidence type="ECO:0000313" key="2">
    <source>
        <dbReference type="Proteomes" id="UP000204221"/>
    </source>
</evidence>
<reference evidence="1 2" key="1">
    <citation type="submission" date="2017-07" db="EMBL/GenBank/DDBJ databases">
        <title>Complete genome sequence of Actinoalloteichus hoggarensis DSM 45943, type strain of Actinoalloteichus hoggarensis.</title>
        <authorList>
            <person name="Ruckert C."/>
            <person name="Nouioui I."/>
            <person name="Willmese J."/>
            <person name="van Wezel G."/>
            <person name="Klenk H.-P."/>
            <person name="Kalinowski J."/>
            <person name="Zotchev S.B."/>
        </authorList>
    </citation>
    <scope>NUCLEOTIDE SEQUENCE [LARGE SCALE GENOMIC DNA]</scope>
    <source>
        <strain evidence="1 2">DSM 45943</strain>
    </source>
</reference>
<evidence type="ECO:0000313" key="1">
    <source>
        <dbReference type="EMBL" id="ASO20663.1"/>
    </source>
</evidence>
<dbReference type="EMBL" id="CP022521">
    <property type="protein sequence ID" value="ASO20663.1"/>
    <property type="molecule type" value="Genomic_DNA"/>
</dbReference>
<proteinExistence type="predicted"/>
<dbReference type="AlphaFoldDB" id="A0A221W4M6"/>
<accession>A0A221W4M6</accession>
<gene>
    <name evidence="1" type="ORF">AHOG_15185</name>
</gene>
<dbReference type="KEGG" id="ahg:AHOG_15185"/>
<keyword evidence="2" id="KW-1185">Reference proteome</keyword>
<name>A0A221W4M6_9PSEU</name>